<organism evidence="2 3">
    <name type="scientific">Araneus ventricosus</name>
    <name type="common">Orbweaver spider</name>
    <name type="synonym">Epeira ventricosa</name>
    <dbReference type="NCBI Taxonomy" id="182803"/>
    <lineage>
        <taxon>Eukaryota</taxon>
        <taxon>Metazoa</taxon>
        <taxon>Ecdysozoa</taxon>
        <taxon>Arthropoda</taxon>
        <taxon>Chelicerata</taxon>
        <taxon>Arachnida</taxon>
        <taxon>Araneae</taxon>
        <taxon>Araneomorphae</taxon>
        <taxon>Entelegynae</taxon>
        <taxon>Araneoidea</taxon>
        <taxon>Araneidae</taxon>
        <taxon>Araneus</taxon>
    </lineage>
</organism>
<protein>
    <submittedName>
        <fullName evidence="2">Uncharacterized protein</fullName>
    </submittedName>
</protein>
<feature type="region of interest" description="Disordered" evidence="1">
    <location>
        <begin position="24"/>
        <end position="47"/>
    </location>
</feature>
<sequence>MHRLAWIRHRADVLGVSFDKNGAAHAHTGSMQEGTPTPPMPKNQVPSLDRCRDRARNVLRMRKQKPLWDALKSYVTSIYARAESVM</sequence>
<accession>A0A4Y2BZ81</accession>
<evidence type="ECO:0000313" key="3">
    <source>
        <dbReference type="Proteomes" id="UP000499080"/>
    </source>
</evidence>
<keyword evidence="3" id="KW-1185">Reference proteome</keyword>
<dbReference type="AlphaFoldDB" id="A0A4Y2BZ81"/>
<dbReference type="Proteomes" id="UP000499080">
    <property type="component" value="Unassembled WGS sequence"/>
</dbReference>
<reference evidence="2 3" key="1">
    <citation type="journal article" date="2019" name="Sci. Rep.">
        <title>Orb-weaving spider Araneus ventricosus genome elucidates the spidroin gene catalogue.</title>
        <authorList>
            <person name="Kono N."/>
            <person name="Nakamura H."/>
            <person name="Ohtoshi R."/>
            <person name="Moran D.A.P."/>
            <person name="Shinohara A."/>
            <person name="Yoshida Y."/>
            <person name="Fujiwara M."/>
            <person name="Mori M."/>
            <person name="Tomita M."/>
            <person name="Arakawa K."/>
        </authorList>
    </citation>
    <scope>NUCLEOTIDE SEQUENCE [LARGE SCALE GENOMIC DNA]</scope>
</reference>
<dbReference type="EMBL" id="BGPR01084774">
    <property type="protein sequence ID" value="GBL96805.1"/>
    <property type="molecule type" value="Genomic_DNA"/>
</dbReference>
<evidence type="ECO:0000256" key="1">
    <source>
        <dbReference type="SAM" id="MobiDB-lite"/>
    </source>
</evidence>
<evidence type="ECO:0000313" key="2">
    <source>
        <dbReference type="EMBL" id="GBL96805.1"/>
    </source>
</evidence>
<comment type="caution">
    <text evidence="2">The sequence shown here is derived from an EMBL/GenBank/DDBJ whole genome shotgun (WGS) entry which is preliminary data.</text>
</comment>
<name>A0A4Y2BZ81_ARAVE</name>
<proteinExistence type="predicted"/>
<gene>
    <name evidence="2" type="ORF">AVEN_216285_1</name>
</gene>